<evidence type="ECO:0000259" key="7">
    <source>
        <dbReference type="Pfam" id="PF08281"/>
    </source>
</evidence>
<evidence type="ECO:0000256" key="3">
    <source>
        <dbReference type="ARBA" id="ARBA00023082"/>
    </source>
</evidence>
<dbReference type="EMBL" id="QUSW01000001">
    <property type="protein sequence ID" value="RQP25740.1"/>
    <property type="molecule type" value="Genomic_DNA"/>
</dbReference>
<dbReference type="InterPro" id="IPR013249">
    <property type="entry name" value="RNA_pol_sigma70_r4_t2"/>
</dbReference>
<accession>A0A3N7HTW0</accession>
<dbReference type="InterPro" id="IPR036388">
    <property type="entry name" value="WH-like_DNA-bd_sf"/>
</dbReference>
<reference evidence="8 9" key="2">
    <citation type="submission" date="2018-12" db="EMBL/GenBank/DDBJ databases">
        <title>Rhizobacter gummiphilus sp. nov., a rubber-degrading bacterium isolated from the soil of a botanical garden in Japan.</title>
        <authorList>
            <person name="Shunsuke S.S."/>
        </authorList>
    </citation>
    <scope>NUCLEOTIDE SEQUENCE [LARGE SCALE GENOMIC DNA]</scope>
    <source>
        <strain evidence="8 9">S-16</strain>
    </source>
</reference>
<dbReference type="InterPro" id="IPR007627">
    <property type="entry name" value="RNA_pol_sigma70_r2"/>
</dbReference>
<sequence>MPPPRMCADSGRHGDLLSSPSPGPQGAAPEPAWKTTALSTVPAIADAANAAVLDAADAASATGRRAHRDAELVALLQSAAAGNANAFERFYDLTTCYAQTLARRMLNAADVEDVVADAYFQAWRDSRSFDPERGSPVTWLLTIVRSRALDLLRRRRASPEQPADDADAHASTDADSPGPLDLLQTIESRTRLHAALLTLSPQERWVLALAYYRELSHREVCEQTGMPLGTVKSLILRAQAKLRALLAEVAE</sequence>
<comment type="caution">
    <text evidence="8">The sequence shown here is derived from an EMBL/GenBank/DDBJ whole genome shotgun (WGS) entry which is preliminary data.</text>
</comment>
<dbReference type="GO" id="GO:0016987">
    <property type="term" value="F:sigma factor activity"/>
    <property type="evidence" value="ECO:0007669"/>
    <property type="project" value="UniProtKB-KW"/>
</dbReference>
<protein>
    <submittedName>
        <fullName evidence="8">RNA polymerase sigma factor</fullName>
    </submittedName>
</protein>
<dbReference type="InterPro" id="IPR013324">
    <property type="entry name" value="RNA_pol_sigma_r3/r4-like"/>
</dbReference>
<feature type="region of interest" description="Disordered" evidence="5">
    <location>
        <begin position="1"/>
        <end position="31"/>
    </location>
</feature>
<dbReference type="AlphaFoldDB" id="A0A3N7HTW0"/>
<comment type="similarity">
    <text evidence="1">Belongs to the sigma-70 factor family. ECF subfamily.</text>
</comment>
<feature type="domain" description="RNA polymerase sigma-70 region 2" evidence="6">
    <location>
        <begin position="101"/>
        <end position="156"/>
    </location>
</feature>
<dbReference type="GO" id="GO:0006352">
    <property type="term" value="P:DNA-templated transcription initiation"/>
    <property type="evidence" value="ECO:0007669"/>
    <property type="project" value="InterPro"/>
</dbReference>
<proteinExistence type="inferred from homology"/>
<feature type="domain" description="RNA polymerase sigma factor 70 region 4 type 2" evidence="7">
    <location>
        <begin position="191"/>
        <end position="242"/>
    </location>
</feature>
<evidence type="ECO:0000256" key="5">
    <source>
        <dbReference type="SAM" id="MobiDB-lite"/>
    </source>
</evidence>
<dbReference type="Pfam" id="PF04542">
    <property type="entry name" value="Sigma70_r2"/>
    <property type="match status" value="1"/>
</dbReference>
<dbReference type="InterPro" id="IPR014284">
    <property type="entry name" value="RNA_pol_sigma-70_dom"/>
</dbReference>
<dbReference type="SUPFAM" id="SSF88946">
    <property type="entry name" value="Sigma2 domain of RNA polymerase sigma factors"/>
    <property type="match status" value="1"/>
</dbReference>
<dbReference type="InterPro" id="IPR039425">
    <property type="entry name" value="RNA_pol_sigma-70-like"/>
</dbReference>
<dbReference type="Gene3D" id="1.10.10.10">
    <property type="entry name" value="Winged helix-like DNA-binding domain superfamily/Winged helix DNA-binding domain"/>
    <property type="match status" value="1"/>
</dbReference>
<evidence type="ECO:0000256" key="4">
    <source>
        <dbReference type="ARBA" id="ARBA00023163"/>
    </source>
</evidence>
<dbReference type="Gene3D" id="1.10.1740.10">
    <property type="match status" value="1"/>
</dbReference>
<dbReference type="GO" id="GO:0003677">
    <property type="term" value="F:DNA binding"/>
    <property type="evidence" value="ECO:0007669"/>
    <property type="project" value="InterPro"/>
</dbReference>
<feature type="region of interest" description="Disordered" evidence="5">
    <location>
        <begin position="155"/>
        <end position="180"/>
    </location>
</feature>
<evidence type="ECO:0000256" key="1">
    <source>
        <dbReference type="ARBA" id="ARBA00010641"/>
    </source>
</evidence>
<evidence type="ECO:0000313" key="8">
    <source>
        <dbReference type="EMBL" id="RQP25740.1"/>
    </source>
</evidence>
<dbReference type="InterPro" id="IPR013325">
    <property type="entry name" value="RNA_pol_sigma_r2"/>
</dbReference>
<keyword evidence="9" id="KW-1185">Reference proteome</keyword>
<evidence type="ECO:0000259" key="6">
    <source>
        <dbReference type="Pfam" id="PF04542"/>
    </source>
</evidence>
<keyword evidence="4" id="KW-0804">Transcription</keyword>
<keyword evidence="3" id="KW-0731">Sigma factor</keyword>
<name>A0A3N7HTW0_9BURK</name>
<keyword evidence="2" id="KW-0805">Transcription regulation</keyword>
<evidence type="ECO:0000313" key="9">
    <source>
        <dbReference type="Proteomes" id="UP000267464"/>
    </source>
</evidence>
<dbReference type="Pfam" id="PF08281">
    <property type="entry name" value="Sigma70_r4_2"/>
    <property type="match status" value="1"/>
</dbReference>
<feature type="compositionally biased region" description="Low complexity" evidence="5">
    <location>
        <begin position="18"/>
        <end position="31"/>
    </location>
</feature>
<dbReference type="PANTHER" id="PTHR43133">
    <property type="entry name" value="RNA POLYMERASE ECF-TYPE SIGMA FACTO"/>
    <property type="match status" value="1"/>
</dbReference>
<dbReference type="NCBIfam" id="TIGR02937">
    <property type="entry name" value="sigma70-ECF"/>
    <property type="match status" value="1"/>
</dbReference>
<dbReference type="Proteomes" id="UP000267464">
    <property type="component" value="Unassembled WGS sequence"/>
</dbReference>
<dbReference type="SUPFAM" id="SSF88659">
    <property type="entry name" value="Sigma3 and sigma4 domains of RNA polymerase sigma factors"/>
    <property type="match status" value="1"/>
</dbReference>
<organism evidence="8 9">
    <name type="scientific">Piscinibacter terrae</name>
    <dbReference type="NCBI Taxonomy" id="2496871"/>
    <lineage>
        <taxon>Bacteria</taxon>
        <taxon>Pseudomonadati</taxon>
        <taxon>Pseudomonadota</taxon>
        <taxon>Betaproteobacteria</taxon>
        <taxon>Burkholderiales</taxon>
        <taxon>Sphaerotilaceae</taxon>
        <taxon>Piscinibacter</taxon>
    </lineage>
</organism>
<dbReference type="CDD" id="cd06171">
    <property type="entry name" value="Sigma70_r4"/>
    <property type="match status" value="1"/>
</dbReference>
<evidence type="ECO:0000256" key="2">
    <source>
        <dbReference type="ARBA" id="ARBA00023015"/>
    </source>
</evidence>
<reference evidence="8 9" key="1">
    <citation type="submission" date="2018-08" db="EMBL/GenBank/DDBJ databases">
        <authorList>
            <person name="Khan S.A."/>
            <person name="Jeon C.O."/>
            <person name="Chun B.H."/>
            <person name="Jeong S.E."/>
        </authorList>
    </citation>
    <scope>NUCLEOTIDE SEQUENCE [LARGE SCALE GENOMIC DNA]</scope>
    <source>
        <strain evidence="8 9">S-16</strain>
    </source>
</reference>
<dbReference type="PANTHER" id="PTHR43133:SF62">
    <property type="entry name" value="RNA POLYMERASE SIGMA FACTOR SIGZ"/>
    <property type="match status" value="1"/>
</dbReference>
<gene>
    <name evidence="8" type="ORF">DZC73_01315</name>
</gene>